<dbReference type="InterPro" id="IPR014862">
    <property type="entry name" value="TrwC"/>
</dbReference>
<feature type="domain" description="TrwC relaxase" evidence="4">
    <location>
        <begin position="31"/>
        <end position="386"/>
    </location>
</feature>
<keyword evidence="1" id="KW-0547">Nucleotide-binding</keyword>
<dbReference type="Pfam" id="PF08751">
    <property type="entry name" value="TrwC"/>
    <property type="match status" value="1"/>
</dbReference>
<feature type="region of interest" description="Disordered" evidence="3">
    <location>
        <begin position="1181"/>
        <end position="1203"/>
    </location>
</feature>
<dbReference type="SUPFAM" id="SSF52540">
    <property type="entry name" value="P-loop containing nucleoside triphosphate hydrolases"/>
    <property type="match status" value="2"/>
</dbReference>
<dbReference type="EMBL" id="MLJW01000352">
    <property type="protein sequence ID" value="OIQ88908.1"/>
    <property type="molecule type" value="Genomic_DNA"/>
</dbReference>
<dbReference type="CDD" id="cd18809">
    <property type="entry name" value="SF1_C_RecD"/>
    <property type="match status" value="1"/>
</dbReference>
<evidence type="ECO:0000256" key="2">
    <source>
        <dbReference type="ARBA" id="ARBA00022840"/>
    </source>
</evidence>
<evidence type="ECO:0000256" key="3">
    <source>
        <dbReference type="SAM" id="MobiDB-lite"/>
    </source>
</evidence>
<dbReference type="NCBIfam" id="NF041492">
    <property type="entry name" value="MobF"/>
    <property type="match status" value="1"/>
</dbReference>
<evidence type="ECO:0000256" key="1">
    <source>
        <dbReference type="ARBA" id="ARBA00022741"/>
    </source>
</evidence>
<evidence type="ECO:0000313" key="5">
    <source>
        <dbReference type="EMBL" id="OIQ88908.1"/>
    </source>
</evidence>
<accession>A0A1J5R9W8</accession>
<comment type="caution">
    <text evidence="5">The sequence shown here is derived from an EMBL/GenBank/DDBJ whole genome shotgun (WGS) entry which is preliminary data.</text>
</comment>
<dbReference type="InterPro" id="IPR050534">
    <property type="entry name" value="Coronavir_polyprotein_1ab"/>
</dbReference>
<protein>
    <submittedName>
        <fullName evidence="5">Multifunctional conjugation protein TraI</fullName>
    </submittedName>
</protein>
<gene>
    <name evidence="5" type="primary">traI_5</name>
    <name evidence="5" type="ORF">GALL_291860</name>
</gene>
<dbReference type="SUPFAM" id="SSF55464">
    <property type="entry name" value="Origin of replication-binding domain, RBD-like"/>
    <property type="match status" value="1"/>
</dbReference>
<sequence>MLVVIAHTYIHEDRANDCLERPVMGLHRLTAGAGYTYLLKHTASGDCDRSASQPLVAYYTESGNPPGRWLGTGLAALSDAPGDSSSRVGVAVTEEAMVNLFGQGRHPLTGAPLGRPYSKVTPAAERIAAQVAQLPPSLTGPARRAAIDTINRVELARPTPRAVAGFDLTFTPAKSVSTLWGLADRRTQALVHDAHRQAVDQALSFIEDRALFTRTGHAGCRQERTAGMIAAAFDHWDSRAGDPNLHTHVVIANKVRGEDGAWRSVDSRALHHAVVAASETYDALLADALSRALPVRWGWRSRGPRRSIGLELDGVDDDLIREFSSRTTHIDEAMSARLAEFYATFGRGPNRVEVVRLRAQVTRSTRPGKRVRALSELMASWRERASARTGGDPAQFTARVLRQAHVRPLTAAQVPDAVIEHLAGPVLAQVMNRRSTWTRWNVLAEAARTTRALTMVGPPDRFALLDKVTDAVLARCVSVEAPAVVTATGRYVRADGSSVFDRVGEEAHTHPAVLAAEARLLAASAETGAPTAAAPEVEQSMLDPRPALADDQTAAVAAVATSGRRLDVLVGPAGSGKTTTLLALRRAWERTHGRGSVIGLATSSTAAAQLSAALGIGCENTAKWLHESVGPAAKTRADVLGRLRQARTAAVTGPVRARTIETAIAGLMREQATWRLQAGQLVIVDEASLASTASLDAVVAQAEAAGAKVLLVGDDAQLSAVDAGGAFALLADRGRPARLTSLWRFTHPWEAAATLSLREGNPRVLDTYLEHGRIHDGPSEAMLEDAYTAWSADTENGLTSVLIAPDSATVTALNHRAHVDRVTDGLVAPGGVTTHAGATIGVGDRVVTRSNDRRLRVDGGGWVRNGDLWDVAAVHNDGALTLARATYSPDCRRTVAQQTVRVPGSYVADHVEHGYATTTHRAQGITTTTAHVLAHAGMTRENLYVAMTRGRAANHVYVAVDAIDPDCDSLPDVHAPVDAHQVLTGILTTPGAQTSATATIAARQDEAESLRHLDPIRRTLLADAAHARWAVALVDAGMEAEDAWALLTTPASGALPLGLGRIEALTGEPRPVLRQLLTSPGAANPAEAADGLRAASLGWLDRHALDPYDLYPQPSAVGLDADGTALLAQVDRAIGARVAALTGQILADQPAWLSALGPEPTTPAGRRAWLDAIAATAARLDHATDPASRPALATTPPMTPITG</sequence>
<proteinExistence type="predicted"/>
<dbReference type="GO" id="GO:0006310">
    <property type="term" value="P:DNA recombination"/>
    <property type="evidence" value="ECO:0007669"/>
    <property type="project" value="TreeGrafter"/>
</dbReference>
<evidence type="ECO:0000259" key="4">
    <source>
        <dbReference type="Pfam" id="PF08751"/>
    </source>
</evidence>
<dbReference type="AlphaFoldDB" id="A0A1J5R9W8"/>
<dbReference type="GO" id="GO:0017116">
    <property type="term" value="F:single-stranded DNA helicase activity"/>
    <property type="evidence" value="ECO:0007669"/>
    <property type="project" value="TreeGrafter"/>
</dbReference>
<dbReference type="Gene3D" id="3.40.50.300">
    <property type="entry name" value="P-loop containing nucleotide triphosphate hydrolases"/>
    <property type="match status" value="2"/>
</dbReference>
<dbReference type="GO" id="GO:0009338">
    <property type="term" value="C:exodeoxyribonuclease V complex"/>
    <property type="evidence" value="ECO:0007669"/>
    <property type="project" value="TreeGrafter"/>
</dbReference>
<dbReference type="Pfam" id="PF13604">
    <property type="entry name" value="AAA_30"/>
    <property type="match status" value="1"/>
</dbReference>
<dbReference type="InterPro" id="IPR027417">
    <property type="entry name" value="P-loop_NTPase"/>
</dbReference>
<reference evidence="5" key="1">
    <citation type="submission" date="2016-10" db="EMBL/GenBank/DDBJ databases">
        <title>Sequence of Gallionella enrichment culture.</title>
        <authorList>
            <person name="Poehlein A."/>
            <person name="Muehling M."/>
            <person name="Daniel R."/>
        </authorList>
    </citation>
    <scope>NUCLEOTIDE SEQUENCE</scope>
</reference>
<organism evidence="5">
    <name type="scientific">mine drainage metagenome</name>
    <dbReference type="NCBI Taxonomy" id="410659"/>
    <lineage>
        <taxon>unclassified sequences</taxon>
        <taxon>metagenomes</taxon>
        <taxon>ecological metagenomes</taxon>
    </lineage>
</organism>
<dbReference type="GO" id="GO:0005524">
    <property type="term" value="F:ATP binding"/>
    <property type="evidence" value="ECO:0007669"/>
    <property type="project" value="UniProtKB-KW"/>
</dbReference>
<keyword evidence="2" id="KW-0067">ATP-binding</keyword>
<dbReference type="PANTHER" id="PTHR43788">
    <property type="entry name" value="DNA2/NAM7 HELICASE FAMILY MEMBER"/>
    <property type="match status" value="1"/>
</dbReference>
<dbReference type="PANTHER" id="PTHR43788:SF6">
    <property type="entry name" value="DNA HELICASE B"/>
    <property type="match status" value="1"/>
</dbReference>
<name>A0A1J5R9W8_9ZZZZ</name>